<feature type="domain" description="TonB-dependent receptor plug" evidence="12">
    <location>
        <begin position="125"/>
        <end position="240"/>
    </location>
</feature>
<dbReference type="Pfam" id="PF13715">
    <property type="entry name" value="CarbopepD_reg_2"/>
    <property type="match status" value="1"/>
</dbReference>
<reference evidence="13 14" key="1">
    <citation type="journal article" date="2011" name="Int. J. Syst. Evol. Microbiol.">
        <title>Hymenobacter yonginensis sp. nov., isolated from a mesotrophic artificial lake.</title>
        <authorList>
            <person name="Joung Y."/>
            <person name="Cho S.H."/>
            <person name="Kim H."/>
            <person name="Kim S.B."/>
            <person name="Joh K."/>
        </authorList>
    </citation>
    <scope>NUCLEOTIDE SEQUENCE [LARGE SCALE GENOMIC DNA]</scope>
    <source>
        <strain evidence="13 14">KCTC 22745</strain>
    </source>
</reference>
<comment type="similarity">
    <text evidence="8 9">Belongs to the TonB-dependent receptor family.</text>
</comment>
<keyword evidence="10" id="KW-0732">Signal</keyword>
<dbReference type="InterPro" id="IPR000531">
    <property type="entry name" value="Beta-barrel_TonB"/>
</dbReference>
<dbReference type="NCBIfam" id="TIGR04057">
    <property type="entry name" value="SusC_RagA_signa"/>
    <property type="match status" value="1"/>
</dbReference>
<evidence type="ECO:0000313" key="14">
    <source>
        <dbReference type="Proteomes" id="UP001211872"/>
    </source>
</evidence>
<keyword evidence="3 8" id="KW-1134">Transmembrane beta strand</keyword>
<dbReference type="InterPro" id="IPR037066">
    <property type="entry name" value="Plug_dom_sf"/>
</dbReference>
<dbReference type="SUPFAM" id="SSF56935">
    <property type="entry name" value="Porins"/>
    <property type="match status" value="1"/>
</dbReference>
<dbReference type="InterPro" id="IPR023997">
    <property type="entry name" value="TonB-dep_OMP_SusC/RagA_CS"/>
</dbReference>
<dbReference type="InterPro" id="IPR012910">
    <property type="entry name" value="Plug_dom"/>
</dbReference>
<dbReference type="InterPro" id="IPR039426">
    <property type="entry name" value="TonB-dep_rcpt-like"/>
</dbReference>
<evidence type="ECO:0000256" key="7">
    <source>
        <dbReference type="ARBA" id="ARBA00023237"/>
    </source>
</evidence>
<keyword evidence="4 8" id="KW-0812">Transmembrane</keyword>
<feature type="signal peptide" evidence="10">
    <location>
        <begin position="1"/>
        <end position="25"/>
    </location>
</feature>
<evidence type="ECO:0000256" key="3">
    <source>
        <dbReference type="ARBA" id="ARBA00022452"/>
    </source>
</evidence>
<evidence type="ECO:0000256" key="1">
    <source>
        <dbReference type="ARBA" id="ARBA00004571"/>
    </source>
</evidence>
<name>A0ABY7PRV7_9BACT</name>
<dbReference type="NCBIfam" id="TIGR04056">
    <property type="entry name" value="OMP_RagA_SusC"/>
    <property type="match status" value="1"/>
</dbReference>
<comment type="subcellular location">
    <subcellularLocation>
        <location evidence="1 8">Cell outer membrane</location>
        <topology evidence="1 8">Multi-pass membrane protein</topology>
    </subcellularLocation>
</comment>
<dbReference type="RefSeq" id="WP_270128203.1">
    <property type="nucleotide sequence ID" value="NZ_CP115396.1"/>
</dbReference>
<dbReference type="InterPro" id="IPR018247">
    <property type="entry name" value="EF_Hand_1_Ca_BS"/>
</dbReference>
<keyword evidence="5 9" id="KW-0798">TonB box</keyword>
<dbReference type="InterPro" id="IPR036942">
    <property type="entry name" value="Beta-barrel_TonB_sf"/>
</dbReference>
<dbReference type="InterPro" id="IPR008969">
    <property type="entry name" value="CarboxyPept-like_regulatory"/>
</dbReference>
<evidence type="ECO:0000256" key="9">
    <source>
        <dbReference type="RuleBase" id="RU003357"/>
    </source>
</evidence>
<dbReference type="PROSITE" id="PS52016">
    <property type="entry name" value="TONB_DEPENDENT_REC_3"/>
    <property type="match status" value="1"/>
</dbReference>
<evidence type="ECO:0000313" key="13">
    <source>
        <dbReference type="EMBL" id="WBO85577.1"/>
    </source>
</evidence>
<dbReference type="Proteomes" id="UP001211872">
    <property type="component" value="Chromosome"/>
</dbReference>
<evidence type="ECO:0000259" key="11">
    <source>
        <dbReference type="Pfam" id="PF00593"/>
    </source>
</evidence>
<dbReference type="Gene3D" id="2.60.40.1120">
    <property type="entry name" value="Carboxypeptidase-like, regulatory domain"/>
    <property type="match status" value="1"/>
</dbReference>
<evidence type="ECO:0000256" key="10">
    <source>
        <dbReference type="SAM" id="SignalP"/>
    </source>
</evidence>
<keyword evidence="2 8" id="KW-0813">Transport</keyword>
<feature type="chain" id="PRO_5045622861" evidence="10">
    <location>
        <begin position="26"/>
        <end position="1002"/>
    </location>
</feature>
<dbReference type="Pfam" id="PF07715">
    <property type="entry name" value="Plug"/>
    <property type="match status" value="1"/>
</dbReference>
<evidence type="ECO:0000256" key="8">
    <source>
        <dbReference type="PROSITE-ProRule" id="PRU01360"/>
    </source>
</evidence>
<accession>A0ABY7PRV7</accession>
<dbReference type="SUPFAM" id="SSF49464">
    <property type="entry name" value="Carboxypeptidase regulatory domain-like"/>
    <property type="match status" value="1"/>
</dbReference>
<dbReference type="Gene3D" id="2.40.170.20">
    <property type="entry name" value="TonB-dependent receptor, beta-barrel domain"/>
    <property type="match status" value="1"/>
</dbReference>
<gene>
    <name evidence="13" type="ORF">O9Z63_04870</name>
</gene>
<dbReference type="Pfam" id="PF00593">
    <property type="entry name" value="TonB_dep_Rec_b-barrel"/>
    <property type="match status" value="1"/>
</dbReference>
<evidence type="ECO:0000256" key="4">
    <source>
        <dbReference type="ARBA" id="ARBA00022692"/>
    </source>
</evidence>
<proteinExistence type="inferred from homology"/>
<keyword evidence="6 8" id="KW-0472">Membrane</keyword>
<dbReference type="Gene3D" id="2.170.130.10">
    <property type="entry name" value="TonB-dependent receptor, plug domain"/>
    <property type="match status" value="1"/>
</dbReference>
<evidence type="ECO:0000256" key="5">
    <source>
        <dbReference type="ARBA" id="ARBA00023077"/>
    </source>
</evidence>
<keyword evidence="14" id="KW-1185">Reference proteome</keyword>
<evidence type="ECO:0000259" key="12">
    <source>
        <dbReference type="Pfam" id="PF07715"/>
    </source>
</evidence>
<dbReference type="InterPro" id="IPR023996">
    <property type="entry name" value="TonB-dep_OMP_SusC/RagA"/>
</dbReference>
<keyword evidence="7 8" id="KW-0998">Cell outer membrane</keyword>
<organism evidence="13 14">
    <name type="scientific">Hymenobacter yonginensis</name>
    <dbReference type="NCBI Taxonomy" id="748197"/>
    <lineage>
        <taxon>Bacteria</taxon>
        <taxon>Pseudomonadati</taxon>
        <taxon>Bacteroidota</taxon>
        <taxon>Cytophagia</taxon>
        <taxon>Cytophagales</taxon>
        <taxon>Hymenobacteraceae</taxon>
        <taxon>Hymenobacter</taxon>
    </lineage>
</organism>
<evidence type="ECO:0000256" key="6">
    <source>
        <dbReference type="ARBA" id="ARBA00023136"/>
    </source>
</evidence>
<sequence>MKQPYLAKLLFLLLFVCAGFTGAFAQTGSVSGRVVDEKSAGLPGVTVIIEGTTLGNSTNSDGTYSIQNVPAGPRTLVISFVGYTTGRIPVTVTAGQNTAVPSTTLNENTTLLNEAVVVGYGTVRKQDVTGSVTSVSSRDFVKGQVNSPEQLINGKVAGVQISTSGGAPGAASVIRIRGGSSLNASNDPLIVIDGVPIDNSELRGSSNALSLINPNDIETFTVLKDASATAIYGSRASNGVILITTKKGISGEKVGVNVSSLFSLSTSPRRVEVLNGDEFRALINRVGTEDQKSRLGSANTDWQDVILRDAYTQDYNAAVTGSLGTVPLRVSLGHLNADGIIKTNNLKRNTLSVGVNPVLLGGNLKVDANVKGSWIDNRFVEDGIIGSAVSFDPTQPVTLNGSPFGGFNEYYTQDPTTGAITLVGLAPTNPLARLSQRRDRSTVKRAIGNIQLDYKLFFLPDLRANLNLGYDLTRSNGTTFVPAGIAASEFNRGGVGNFYSQERDNKLLEFYLNYSKDLGNAGRLELLGGYSYQDFLRESPAVPDLRADGTPASPNIVLPVRSQNTLISFYGRLNYNFKDRYLFTATLRNDNSSRFAKDFRAGYFPAAAVAWRVKGENFLANSTFLSELKFRAGYGITGQQEVFGNDYPSLAFYNPGENTVQYPVGGVFVNTLRPVAYDRSIKWEETTTYNAGLDYGFVDGRLTGTVDVYLRKTKDLLNETDASAGTNLSNRFLTNVGSLENRGLELGLIGVVAQTTDFNWSLNANATFNRNKITDVPNPTGLRVSGIDGGTGNRISINTVGFPVNTYYVYQQKYANDKPIVPTNANGGLNAFVDQNNDGQINEQDLVRYKSPNPKAILGLGSNATFKRATLAFTMRAYLGNYAYNNIESSRGNLNAFLPTNPFLRNTTPGYLETGFTGEGTSYLLSDYFIQDASFLRMDNISLGYDLGETSNIRVTAAVQNAFIVTKFDTADPEKFDGGSPGVINNVYPRPRTFTLGVNVNF</sequence>
<evidence type="ECO:0000256" key="2">
    <source>
        <dbReference type="ARBA" id="ARBA00022448"/>
    </source>
</evidence>
<dbReference type="PROSITE" id="PS00018">
    <property type="entry name" value="EF_HAND_1"/>
    <property type="match status" value="1"/>
</dbReference>
<protein>
    <submittedName>
        <fullName evidence="13">SusC/RagA family TonB-linked outer membrane protein</fullName>
    </submittedName>
</protein>
<dbReference type="EMBL" id="CP115396">
    <property type="protein sequence ID" value="WBO85577.1"/>
    <property type="molecule type" value="Genomic_DNA"/>
</dbReference>
<feature type="domain" description="TonB-dependent receptor-like beta-barrel" evidence="11">
    <location>
        <begin position="402"/>
        <end position="833"/>
    </location>
</feature>